<name>A0A1I3NXF7_9GAMM</name>
<dbReference type="AlphaFoldDB" id="A0A1I3NXF7"/>
<dbReference type="Proteomes" id="UP000183018">
    <property type="component" value="Unassembled WGS sequence"/>
</dbReference>
<evidence type="ECO:0000313" key="2">
    <source>
        <dbReference type="Proteomes" id="UP000183018"/>
    </source>
</evidence>
<protein>
    <submittedName>
        <fullName evidence="1">Uncharacterized protein</fullName>
    </submittedName>
</protein>
<dbReference type="STRING" id="289370.SAMN05216602_4053"/>
<sequence length="207" mass="22706">MTKRNDQERALFEAELCAHHGYQPLTLKNMRDEDSYGGIALPLAWSAWQARAQLPTAGGALPAMKSWATFADALGLDLRESDEVWNKAFLLYQQLTAAPYPVSGEQKIVAHRLLNCLGEVVTEWHDGAPPKHFTDTCGNVQTDVVVEVAYGAPPAAQDVTRLVEGLEAIVKHYPNQDITHVDYRVHACKQAEHALAAHRAQAQGGDA</sequence>
<reference evidence="2" key="1">
    <citation type="submission" date="2016-10" db="EMBL/GenBank/DDBJ databases">
        <authorList>
            <person name="Varghese N."/>
            <person name="Submissions S."/>
        </authorList>
    </citation>
    <scope>NUCLEOTIDE SEQUENCE [LARGE SCALE GENOMIC DNA]</scope>
    <source>
        <strain evidence="2">LMG 22563</strain>
    </source>
</reference>
<evidence type="ECO:0000313" key="1">
    <source>
        <dbReference type="EMBL" id="SFJ13466.1"/>
    </source>
</evidence>
<dbReference type="RefSeq" id="WP_074888332.1">
    <property type="nucleotide sequence ID" value="NZ_FORC01000004.1"/>
</dbReference>
<proteinExistence type="predicted"/>
<keyword evidence="2" id="KW-1185">Reference proteome</keyword>
<organism evidence="1 2">
    <name type="scientific">Phytopseudomonas argentinensis</name>
    <dbReference type="NCBI Taxonomy" id="289370"/>
    <lineage>
        <taxon>Bacteria</taxon>
        <taxon>Pseudomonadati</taxon>
        <taxon>Pseudomonadota</taxon>
        <taxon>Gammaproteobacteria</taxon>
        <taxon>Pseudomonadales</taxon>
        <taxon>Pseudomonadaceae</taxon>
        <taxon>Phytopseudomonas</taxon>
    </lineage>
</organism>
<dbReference type="EMBL" id="FORC01000004">
    <property type="protein sequence ID" value="SFJ13466.1"/>
    <property type="molecule type" value="Genomic_DNA"/>
</dbReference>
<dbReference type="OrthoDB" id="7033817at2"/>
<accession>A0A1I3NXF7</accession>
<gene>
    <name evidence="1" type="ORF">SAMN05216602_4053</name>
</gene>